<dbReference type="EMBL" id="JAXIOK010000022">
    <property type="protein sequence ID" value="KAK4744333.1"/>
    <property type="molecule type" value="Genomic_DNA"/>
</dbReference>
<reference evidence="2 3" key="1">
    <citation type="journal article" date="2023" name="Hortic Res">
        <title>Pangenome of water caltrop reveals structural variations and asymmetric subgenome divergence after allopolyploidization.</title>
        <authorList>
            <person name="Zhang X."/>
            <person name="Chen Y."/>
            <person name="Wang L."/>
            <person name="Yuan Y."/>
            <person name="Fang M."/>
            <person name="Shi L."/>
            <person name="Lu R."/>
            <person name="Comes H.P."/>
            <person name="Ma Y."/>
            <person name="Chen Y."/>
            <person name="Huang G."/>
            <person name="Zhou Y."/>
            <person name="Zheng Z."/>
            <person name="Qiu Y."/>
        </authorList>
    </citation>
    <scope>NUCLEOTIDE SEQUENCE [LARGE SCALE GENOMIC DNA]</scope>
    <source>
        <tissue evidence="2">Roots</tissue>
    </source>
</reference>
<dbReference type="AlphaFoldDB" id="A0AAN7GPT3"/>
<organism evidence="2 3">
    <name type="scientific">Trapa incisa</name>
    <dbReference type="NCBI Taxonomy" id="236973"/>
    <lineage>
        <taxon>Eukaryota</taxon>
        <taxon>Viridiplantae</taxon>
        <taxon>Streptophyta</taxon>
        <taxon>Embryophyta</taxon>
        <taxon>Tracheophyta</taxon>
        <taxon>Spermatophyta</taxon>
        <taxon>Magnoliopsida</taxon>
        <taxon>eudicotyledons</taxon>
        <taxon>Gunneridae</taxon>
        <taxon>Pentapetalae</taxon>
        <taxon>rosids</taxon>
        <taxon>malvids</taxon>
        <taxon>Myrtales</taxon>
        <taxon>Lythraceae</taxon>
        <taxon>Trapa</taxon>
    </lineage>
</organism>
<dbReference type="InterPro" id="IPR025322">
    <property type="entry name" value="PADRE_dom"/>
</dbReference>
<dbReference type="Proteomes" id="UP001345219">
    <property type="component" value="Chromosome 9"/>
</dbReference>
<feature type="compositionally biased region" description="Low complexity" evidence="1">
    <location>
        <begin position="52"/>
        <end position="65"/>
    </location>
</feature>
<proteinExistence type="predicted"/>
<dbReference type="Pfam" id="PF14009">
    <property type="entry name" value="PADRE"/>
    <property type="match status" value="1"/>
</dbReference>
<sequence>MGNCQAVDTATLVIQHPSGKSDMLFWPVCASEVMKTSPGHYVALLISSTFCPSSSSSSSYSGRSSGNRPPGTAEAAAATTTSGGSVRVTRIKLLRPTDTLVLGQVYRLIPAQEVMKVMSAKKHAKMKKGQHQEQESFVDKMVGTHDNLMGKHERQRNQKCQKTTASSSSSSSSSGTPRPRTWQPSLHSISEAATLPSTTISTR</sequence>
<evidence type="ECO:0000313" key="3">
    <source>
        <dbReference type="Proteomes" id="UP001345219"/>
    </source>
</evidence>
<feature type="compositionally biased region" description="Low complexity" evidence="1">
    <location>
        <begin position="72"/>
        <end position="81"/>
    </location>
</feature>
<evidence type="ECO:0000256" key="1">
    <source>
        <dbReference type="SAM" id="MobiDB-lite"/>
    </source>
</evidence>
<feature type="region of interest" description="Disordered" evidence="1">
    <location>
        <begin position="52"/>
        <end position="82"/>
    </location>
</feature>
<feature type="region of interest" description="Disordered" evidence="1">
    <location>
        <begin position="152"/>
        <end position="203"/>
    </location>
</feature>
<gene>
    <name evidence="2" type="ORF">SAY87_010645</name>
</gene>
<accession>A0AAN7GPT3</accession>
<name>A0AAN7GPT3_9MYRT</name>
<evidence type="ECO:0000313" key="2">
    <source>
        <dbReference type="EMBL" id="KAK4744333.1"/>
    </source>
</evidence>
<keyword evidence="3" id="KW-1185">Reference proteome</keyword>
<protein>
    <submittedName>
        <fullName evidence="2">Uncharacterized protein</fullName>
    </submittedName>
</protein>
<comment type="caution">
    <text evidence="2">The sequence shown here is derived from an EMBL/GenBank/DDBJ whole genome shotgun (WGS) entry which is preliminary data.</text>
</comment>
<dbReference type="PANTHER" id="PTHR33413">
    <property type="entry name" value="EXPRESSED PROTEIN"/>
    <property type="match status" value="1"/>
</dbReference>
<dbReference type="PANTHER" id="PTHR33413:SF33">
    <property type="entry name" value="MEDIATOR OF RNA POLYMERASE II TRANSCRIPTION SUBUNIT 29"/>
    <property type="match status" value="1"/>
</dbReference>